<dbReference type="EMBL" id="NIPW01000027">
    <property type="protein sequence ID" value="OWJ76652.1"/>
    <property type="molecule type" value="Genomic_DNA"/>
</dbReference>
<accession>A0A212A9F3</accession>
<proteinExistence type="predicted"/>
<dbReference type="GO" id="GO:0016887">
    <property type="term" value="F:ATP hydrolysis activity"/>
    <property type="evidence" value="ECO:0007669"/>
    <property type="project" value="InterPro"/>
</dbReference>
<organism evidence="4 5">
    <name type="scientific">Haematobacter genomosp. 1</name>
    <dbReference type="NCBI Taxonomy" id="366618"/>
    <lineage>
        <taxon>Bacteria</taxon>
        <taxon>Pseudomonadati</taxon>
        <taxon>Pseudomonadota</taxon>
        <taxon>Alphaproteobacteria</taxon>
        <taxon>Rhodobacterales</taxon>
        <taxon>Paracoccaceae</taxon>
        <taxon>Haematobacter</taxon>
    </lineage>
</organism>
<evidence type="ECO:0000256" key="1">
    <source>
        <dbReference type="SAM" id="Coils"/>
    </source>
</evidence>
<evidence type="ECO:0000313" key="4">
    <source>
        <dbReference type="EMBL" id="OWJ76652.1"/>
    </source>
</evidence>
<dbReference type="Gene3D" id="3.40.50.300">
    <property type="entry name" value="P-loop containing nucleotide triphosphate hydrolases"/>
    <property type="match status" value="2"/>
</dbReference>
<dbReference type="PANTHER" id="PTHR32114">
    <property type="entry name" value="ABC TRANSPORTER ABCH.3"/>
    <property type="match status" value="1"/>
</dbReference>
<evidence type="ECO:0000313" key="5">
    <source>
        <dbReference type="Proteomes" id="UP000196878"/>
    </source>
</evidence>
<keyword evidence="5" id="KW-1185">Reference proteome</keyword>
<dbReference type="PANTHER" id="PTHR32114:SF2">
    <property type="entry name" value="ABC TRANSPORTER ABCH.3"/>
    <property type="match status" value="1"/>
</dbReference>
<gene>
    <name evidence="4" type="ORF">CDV49_14290</name>
</gene>
<dbReference type="SUPFAM" id="SSF52540">
    <property type="entry name" value="P-loop containing nucleoside triphosphate hydrolases"/>
    <property type="match status" value="1"/>
</dbReference>
<feature type="region of interest" description="Disordered" evidence="2">
    <location>
        <begin position="655"/>
        <end position="685"/>
    </location>
</feature>
<keyword evidence="1" id="KW-0175">Coiled coil</keyword>
<evidence type="ECO:0000256" key="2">
    <source>
        <dbReference type="SAM" id="MobiDB-lite"/>
    </source>
</evidence>
<comment type="caution">
    <text evidence="4">The sequence shown here is derived from an EMBL/GenBank/DDBJ whole genome shotgun (WGS) entry which is preliminary data.</text>
</comment>
<dbReference type="Pfam" id="PF13476">
    <property type="entry name" value="AAA_23"/>
    <property type="match status" value="1"/>
</dbReference>
<reference evidence="4 5" key="1">
    <citation type="submission" date="2016-12" db="EMBL/GenBank/DDBJ databases">
        <title>Comparison of Traditional DNA-DNA Hybridization with In Silico Genomic Analysis.</title>
        <authorList>
            <person name="Nicholson A.C."/>
            <person name="Humrighouse B.W."/>
            <person name="Graziano J."/>
            <person name="Lasker B."/>
            <person name="Whitney A.M."/>
            <person name="Mcquiston J.R."/>
        </authorList>
    </citation>
    <scope>NUCLEOTIDE SEQUENCE [LARGE SCALE GENOMIC DNA]</scope>
    <source>
        <strain evidence="4 5">H2240</strain>
    </source>
</reference>
<sequence>MRILSISGQNIASLAEAFTVDFTAEPLEGAGLFAITGETGAGKSSILDAMCLALYGDAPRLAGGAATDEVPDPSGDTIKARDSRAILRRGAAQGWAEVRFTARNGQDYIARWQARRARDKADGRLQNVSRSLSSAADGKVLASQLSAVNEMIVTQTGFSYEEFRRTVLLAQGDFDAFLRADTNDRAGLLEKVTGTGLYRDVSIRIYDRHDTARRAHDALIQSRSGYRLLSDEERTAMEAESVELTEAHESGIAAARALQTQLDLHTRHTAALRHLTLAEAAEAETIADHTAAAPERAQLLRLDRAAPLRAPWLAVQTSATRLSVATVAVEASRTLASEAVARTAAAKQQSDLADATRAAREAEFKAFGPIWDQAAALDQQILSAATEAAQAEGQAAQAAQDTTGLHIALDALQAEEARHRTTLTETEAALARLSADAALADIWGQVRAQIEDHATAKAAQTAAAGEAARHTETLAGLAQDLATLAAQDQTDRTAEADLDRQSAELATAISAEDAAHPARRAGDLAALSSALADMIRAGADHAAASADLASAKASGEAATTLLATAQGEAARATDDLARAEAQVAALTAPVERADLAASDAAQALRLRLEPDTPCPVCGATDHPTHADAALAALAASLRTDLAAARVASNSARSQLAEALRQQDRATEQAKQAGTDGARAGEKTDAARKLWRDASLRARDLPDCPALPDDPTQAAPLPALAADAAHRQKTEADAQSELARMRQALSDLTAQREKLRNALNAHVTSRETLTAAQAAARNAETLATHDATTAGAQAARLEAALTPVLTALDETGALGDLALSDRLAARVAGVIRLRAARDQSSAALATLVPRIATAASQAEGAAKLAATAAAQAEARKATLLGLQAERAGLLDGEATAPHRTRHNEARKAALAAFDLASAALTTAQTEAAAATARVEGALAEQAQSEQARAGAMAKLDTALVTSDLTAADLDALFAVTPEAIEALRTKMRAFDDAVTSARATLTSRRQDHAAALAAGLPEDPAEAIAEKLAEIDALATARAHRMGAIAAEVQRDAQTRAGLAGLEAEIATARTELDVWAAVNLAAGSRNGDRFTRIAQSITLDVLVGHANHHLTDLNPRYRLRRAADLALQVEDRDMADEPRATRSLSGGERFLVSLALALALSRMGGKGGLAATLFIDEGFGSLDATSLDLAIDALETLQSQGRQVGVISHVEAMKDRIPVRISVRKQGGGKSVVEVGQRV</sequence>
<dbReference type="AlphaFoldDB" id="A0A212A9F3"/>
<name>A0A212A9F3_9RHOB</name>
<dbReference type="Pfam" id="PF13558">
    <property type="entry name" value="SbcC_Walker_B"/>
    <property type="match status" value="1"/>
</dbReference>
<dbReference type="RefSeq" id="WP_088216090.1">
    <property type="nucleotide sequence ID" value="NZ_NIPW01000027.1"/>
</dbReference>
<evidence type="ECO:0000259" key="3">
    <source>
        <dbReference type="Pfam" id="PF13476"/>
    </source>
</evidence>
<dbReference type="InterPro" id="IPR038729">
    <property type="entry name" value="Rad50/SbcC_AAA"/>
</dbReference>
<dbReference type="Proteomes" id="UP000196878">
    <property type="component" value="Unassembled WGS sequence"/>
</dbReference>
<dbReference type="OrthoDB" id="9795626at2"/>
<dbReference type="InterPro" id="IPR027417">
    <property type="entry name" value="P-loop_NTPase"/>
</dbReference>
<feature type="domain" description="Rad50/SbcC-type AAA" evidence="3">
    <location>
        <begin position="6"/>
        <end position="193"/>
    </location>
</feature>
<dbReference type="GO" id="GO:0006302">
    <property type="term" value="P:double-strand break repair"/>
    <property type="evidence" value="ECO:0007669"/>
    <property type="project" value="InterPro"/>
</dbReference>
<feature type="coiled-coil region" evidence="1">
    <location>
        <begin position="730"/>
        <end position="760"/>
    </location>
</feature>
<protein>
    <submittedName>
        <fullName evidence="4">Chromosome segregation protein SMC</fullName>
    </submittedName>
</protein>